<evidence type="ECO:0008006" key="3">
    <source>
        <dbReference type="Google" id="ProtNLM"/>
    </source>
</evidence>
<reference evidence="1 2" key="1">
    <citation type="submission" date="2017-10" db="EMBL/GenBank/DDBJ databases">
        <title>Genome sequence of Caulobacter mirabilis FWC38.</title>
        <authorList>
            <person name="Fiebig A."/>
            <person name="Crosson S."/>
        </authorList>
    </citation>
    <scope>NUCLEOTIDE SEQUENCE [LARGE SCALE GENOMIC DNA]</scope>
    <source>
        <strain evidence="1 2">FWC 38</strain>
    </source>
</reference>
<gene>
    <name evidence="1" type="ORF">CSW64_17775</name>
</gene>
<dbReference type="Pfam" id="PF11066">
    <property type="entry name" value="DUF2867"/>
    <property type="match status" value="1"/>
</dbReference>
<dbReference type="KEGG" id="cmb:CSW64_17775"/>
<sequence length="154" mass="16597">MPHLRSSAVFSTPLHLPHPALPSADWGDSFITPTTATTARMAADGMVGQGGGWPERLLALRNRLARLVGLKTGGFTLGDGGFPILSETPDEIVAGLDDRHLDFRIVVTLVRGPSPDLRVTTLVARHGLAGRAYIALIAPFHRRILRRVMARHAA</sequence>
<organism evidence="1 2">
    <name type="scientific">Caulobacter mirabilis</name>
    <dbReference type="NCBI Taxonomy" id="69666"/>
    <lineage>
        <taxon>Bacteria</taxon>
        <taxon>Pseudomonadati</taxon>
        <taxon>Pseudomonadota</taxon>
        <taxon>Alphaproteobacteria</taxon>
        <taxon>Caulobacterales</taxon>
        <taxon>Caulobacteraceae</taxon>
        <taxon>Caulobacter</taxon>
    </lineage>
</organism>
<dbReference type="Proteomes" id="UP000228945">
    <property type="component" value="Chromosome"/>
</dbReference>
<dbReference type="RefSeq" id="WP_099623353.1">
    <property type="nucleotide sequence ID" value="NZ_CP024201.1"/>
</dbReference>
<dbReference type="AlphaFoldDB" id="A0A2D2B1G8"/>
<proteinExistence type="predicted"/>
<dbReference type="EMBL" id="CP024201">
    <property type="protein sequence ID" value="ATQ44105.1"/>
    <property type="molecule type" value="Genomic_DNA"/>
</dbReference>
<evidence type="ECO:0000313" key="1">
    <source>
        <dbReference type="EMBL" id="ATQ44105.1"/>
    </source>
</evidence>
<protein>
    <recommendedName>
        <fullName evidence="3">DUF2867 domain-containing protein</fullName>
    </recommendedName>
</protein>
<name>A0A2D2B1G8_9CAUL</name>
<accession>A0A2D2B1G8</accession>
<keyword evidence="2" id="KW-1185">Reference proteome</keyword>
<evidence type="ECO:0000313" key="2">
    <source>
        <dbReference type="Proteomes" id="UP000228945"/>
    </source>
</evidence>
<dbReference type="InterPro" id="IPR021295">
    <property type="entry name" value="DUF2867"/>
</dbReference>
<dbReference type="OrthoDB" id="7058586at2"/>